<protein>
    <recommendedName>
        <fullName evidence="3">DUF4367 domain-containing protein</fullName>
    </recommendedName>
</protein>
<gene>
    <name evidence="1" type="ORF">LQ50_20510</name>
</gene>
<name>A0A0B0IEP9_9BACI</name>
<reference evidence="1 2" key="1">
    <citation type="submission" date="2014-09" db="EMBL/GenBank/DDBJ databases">
        <title>Genome sequencing and annotation of Bacillus Okhensis strain Kh10-101T.</title>
        <authorList>
            <person name="Prakash J.S."/>
        </authorList>
    </citation>
    <scope>NUCLEOTIDE SEQUENCE [LARGE SCALE GENOMIC DNA]</scope>
    <source>
        <strain evidence="2">Kh10-101T</strain>
    </source>
</reference>
<organism evidence="1 2">
    <name type="scientific">Halalkalibacter okhensis</name>
    <dbReference type="NCBI Taxonomy" id="333138"/>
    <lineage>
        <taxon>Bacteria</taxon>
        <taxon>Bacillati</taxon>
        <taxon>Bacillota</taxon>
        <taxon>Bacilli</taxon>
        <taxon>Bacillales</taxon>
        <taxon>Bacillaceae</taxon>
        <taxon>Halalkalibacter</taxon>
    </lineage>
</organism>
<evidence type="ECO:0000313" key="2">
    <source>
        <dbReference type="Proteomes" id="UP000030832"/>
    </source>
</evidence>
<sequence>MMPEYLPFTPTVSGGNIDKSQDILRIDYLNEKSNKTLALEAHVNDLNLKSAKGEYFNLNNGIKAEIINDQSIDFLFINFKVNDLTYLIGINKNKYPDIEECIKELKKVANSIK</sequence>
<keyword evidence="2" id="KW-1185">Reference proteome</keyword>
<dbReference type="RefSeq" id="WP_034632408.1">
    <property type="nucleotide sequence ID" value="NZ_JRJU01000036.1"/>
</dbReference>
<dbReference type="eggNOG" id="ENOG502ZPRD">
    <property type="taxonomic scope" value="Bacteria"/>
</dbReference>
<accession>A0A0B0IEP9</accession>
<dbReference type="Proteomes" id="UP000030832">
    <property type="component" value="Unassembled WGS sequence"/>
</dbReference>
<proteinExistence type="predicted"/>
<evidence type="ECO:0000313" key="1">
    <source>
        <dbReference type="EMBL" id="KHF38539.1"/>
    </source>
</evidence>
<comment type="caution">
    <text evidence="1">The sequence shown here is derived from an EMBL/GenBank/DDBJ whole genome shotgun (WGS) entry which is preliminary data.</text>
</comment>
<dbReference type="AlphaFoldDB" id="A0A0B0IEP9"/>
<evidence type="ECO:0008006" key="3">
    <source>
        <dbReference type="Google" id="ProtNLM"/>
    </source>
</evidence>
<dbReference type="OrthoDB" id="2476458at2"/>
<dbReference type="STRING" id="333138.LQ50_20510"/>
<dbReference type="EMBL" id="JRJU01000036">
    <property type="protein sequence ID" value="KHF38539.1"/>
    <property type="molecule type" value="Genomic_DNA"/>
</dbReference>